<comment type="similarity">
    <text evidence="2">Belongs to the major facilitator superfamily. TCR/Tet family.</text>
</comment>
<evidence type="ECO:0000313" key="9">
    <source>
        <dbReference type="EMBL" id="KAK8055198.1"/>
    </source>
</evidence>
<sequence length="560" mass="60005">MADTTNRPTKSEEDQADAMAIQLALERALESSKDVDHESAGVRPVNRKPTSKRTAFEITVLMATLCSAVFLAALDITIVSTALPTISDEFQSTSAYTWVGSAFLLAAAVVSPTWAKFSDVFGRRSVLLLAIAVFFVGSALSGASVSPGHAPRRSRRPGRRGRGLAGSFGMIWAIAFTLGPLIGGAFTQNVSWRWSFYVNLPISGTSFVIIIFMLKLETPKTPFLAGIKAIDWLGSLVLVGGLLMFLLALNFGGATYPWDSAVVICLLVFGVFCCGLFVPVERYLARFPLIPIHLYASQSNVAILTVNLCHGIILTLNTYFLPLYCQSVLGSSPLLSGVLLLPFAVSMSVSTVGVGTYLRRTGRYMDCIWLGFAVLATGNGLQCDLPGSKVWSKVILYTIVSGFGIGLLYQPPLIALQSNLPRQENASATASFALVRNLASAVGVVVGSVIFTNEMDAQRDTLVSALGPQDALLFSGGSAQANVLLVGTLGDGQRTVVRHAYWTALRGVWIAAVSFAAAGGLACLFIRHRLLDTLHVEVKTGLAGEEERRKIARQEQNSEV</sequence>
<gene>
    <name evidence="9" type="ORF">PG993_000425</name>
</gene>
<dbReference type="PROSITE" id="PS50850">
    <property type="entry name" value="MFS"/>
    <property type="match status" value="1"/>
</dbReference>
<feature type="domain" description="Major facilitator superfamily (MFS) profile" evidence="8">
    <location>
        <begin position="61"/>
        <end position="494"/>
    </location>
</feature>
<dbReference type="Gene3D" id="1.20.1720.10">
    <property type="entry name" value="Multidrug resistance protein D"/>
    <property type="match status" value="2"/>
</dbReference>
<dbReference type="InterPro" id="IPR036259">
    <property type="entry name" value="MFS_trans_sf"/>
</dbReference>
<evidence type="ECO:0000256" key="7">
    <source>
        <dbReference type="SAM" id="Phobius"/>
    </source>
</evidence>
<dbReference type="Pfam" id="PF07690">
    <property type="entry name" value="MFS_1"/>
    <property type="match status" value="2"/>
</dbReference>
<keyword evidence="5 7" id="KW-0472">Membrane</keyword>
<feature type="transmembrane region" description="Helical" evidence="7">
    <location>
        <begin position="194"/>
        <end position="214"/>
    </location>
</feature>
<feature type="transmembrane region" description="Helical" evidence="7">
    <location>
        <begin position="261"/>
        <end position="280"/>
    </location>
</feature>
<evidence type="ECO:0000259" key="8">
    <source>
        <dbReference type="PROSITE" id="PS50850"/>
    </source>
</evidence>
<proteinExistence type="inferred from homology"/>
<comment type="caution">
    <text evidence="9">The sequence shown here is derived from an EMBL/GenBank/DDBJ whole genome shotgun (WGS) entry which is preliminary data.</text>
</comment>
<evidence type="ECO:0000256" key="3">
    <source>
        <dbReference type="ARBA" id="ARBA00022692"/>
    </source>
</evidence>
<feature type="compositionally biased region" description="Basic residues" evidence="6">
    <location>
        <begin position="150"/>
        <end position="161"/>
    </location>
</feature>
<dbReference type="InterPro" id="IPR011701">
    <property type="entry name" value="MFS"/>
</dbReference>
<dbReference type="PANTHER" id="PTHR23501:SF102">
    <property type="entry name" value="DRUG TRANSPORTER, PUTATIVE (AFU_ORTHOLOGUE AFUA_3G08530)-RELATED"/>
    <property type="match status" value="1"/>
</dbReference>
<feature type="transmembrane region" description="Helical" evidence="7">
    <location>
        <begin position="394"/>
        <end position="416"/>
    </location>
</feature>
<protein>
    <recommendedName>
        <fullName evidence="8">Major facilitator superfamily (MFS) profile domain-containing protein</fullName>
    </recommendedName>
</protein>
<feature type="transmembrane region" description="Helical" evidence="7">
    <location>
        <begin position="58"/>
        <end position="83"/>
    </location>
</feature>
<keyword evidence="3 7" id="KW-0812">Transmembrane</keyword>
<dbReference type="Proteomes" id="UP001444661">
    <property type="component" value="Unassembled WGS sequence"/>
</dbReference>
<organism evidence="9 10">
    <name type="scientific">Apiospora rasikravindrae</name>
    <dbReference type="NCBI Taxonomy" id="990691"/>
    <lineage>
        <taxon>Eukaryota</taxon>
        <taxon>Fungi</taxon>
        <taxon>Dikarya</taxon>
        <taxon>Ascomycota</taxon>
        <taxon>Pezizomycotina</taxon>
        <taxon>Sordariomycetes</taxon>
        <taxon>Xylariomycetidae</taxon>
        <taxon>Amphisphaeriales</taxon>
        <taxon>Apiosporaceae</taxon>
        <taxon>Apiospora</taxon>
    </lineage>
</organism>
<feature type="transmembrane region" description="Helical" evidence="7">
    <location>
        <begin position="507"/>
        <end position="526"/>
    </location>
</feature>
<feature type="transmembrane region" description="Helical" evidence="7">
    <location>
        <begin position="428"/>
        <end position="451"/>
    </location>
</feature>
<reference evidence="9 10" key="1">
    <citation type="submission" date="2023-01" db="EMBL/GenBank/DDBJ databases">
        <title>Analysis of 21 Apiospora genomes using comparative genomics revels a genus with tremendous synthesis potential of carbohydrate active enzymes and secondary metabolites.</title>
        <authorList>
            <person name="Sorensen T."/>
        </authorList>
    </citation>
    <scope>NUCLEOTIDE SEQUENCE [LARGE SCALE GENOMIC DNA]</scope>
    <source>
        <strain evidence="9 10">CBS 33761</strain>
    </source>
</reference>
<feature type="transmembrane region" description="Helical" evidence="7">
    <location>
        <begin position="164"/>
        <end position="182"/>
    </location>
</feature>
<evidence type="ECO:0000256" key="5">
    <source>
        <dbReference type="ARBA" id="ARBA00023136"/>
    </source>
</evidence>
<comment type="subcellular location">
    <subcellularLocation>
        <location evidence="1">Membrane</location>
        <topology evidence="1">Multi-pass membrane protein</topology>
    </subcellularLocation>
</comment>
<feature type="transmembrane region" description="Helical" evidence="7">
    <location>
        <begin position="301"/>
        <end position="322"/>
    </location>
</feature>
<feature type="transmembrane region" description="Helical" evidence="7">
    <location>
        <begin position="226"/>
        <end position="249"/>
    </location>
</feature>
<dbReference type="EMBL" id="JAQQWK010000001">
    <property type="protein sequence ID" value="KAK8055198.1"/>
    <property type="molecule type" value="Genomic_DNA"/>
</dbReference>
<accession>A0ABR1U8I0</accession>
<evidence type="ECO:0000256" key="2">
    <source>
        <dbReference type="ARBA" id="ARBA00007520"/>
    </source>
</evidence>
<dbReference type="PANTHER" id="PTHR23501">
    <property type="entry name" value="MAJOR FACILITATOR SUPERFAMILY"/>
    <property type="match status" value="1"/>
</dbReference>
<evidence type="ECO:0000256" key="6">
    <source>
        <dbReference type="SAM" id="MobiDB-lite"/>
    </source>
</evidence>
<evidence type="ECO:0000313" key="10">
    <source>
        <dbReference type="Proteomes" id="UP001444661"/>
    </source>
</evidence>
<evidence type="ECO:0000256" key="1">
    <source>
        <dbReference type="ARBA" id="ARBA00004141"/>
    </source>
</evidence>
<dbReference type="Gene3D" id="1.20.1250.20">
    <property type="entry name" value="MFS general substrate transporter like domains"/>
    <property type="match status" value="1"/>
</dbReference>
<feature type="transmembrane region" description="Helical" evidence="7">
    <location>
        <begin position="126"/>
        <end position="143"/>
    </location>
</feature>
<keyword evidence="4 7" id="KW-1133">Transmembrane helix</keyword>
<feature type="transmembrane region" description="Helical" evidence="7">
    <location>
        <begin position="334"/>
        <end position="357"/>
    </location>
</feature>
<name>A0ABR1U8I0_9PEZI</name>
<feature type="region of interest" description="Disordered" evidence="6">
    <location>
        <begin position="142"/>
        <end position="161"/>
    </location>
</feature>
<feature type="transmembrane region" description="Helical" evidence="7">
    <location>
        <begin position="95"/>
        <end position="114"/>
    </location>
</feature>
<dbReference type="SUPFAM" id="SSF103473">
    <property type="entry name" value="MFS general substrate transporter"/>
    <property type="match status" value="2"/>
</dbReference>
<evidence type="ECO:0000256" key="4">
    <source>
        <dbReference type="ARBA" id="ARBA00022989"/>
    </source>
</evidence>
<keyword evidence="10" id="KW-1185">Reference proteome</keyword>
<dbReference type="InterPro" id="IPR020846">
    <property type="entry name" value="MFS_dom"/>
</dbReference>